<evidence type="ECO:0000313" key="1">
    <source>
        <dbReference type="EMBL" id="MEQ2316939.1"/>
    </source>
</evidence>
<proteinExistence type="predicted"/>
<evidence type="ECO:0000313" key="2">
    <source>
        <dbReference type="Proteomes" id="UP001469553"/>
    </source>
</evidence>
<dbReference type="InterPro" id="IPR035983">
    <property type="entry name" value="Hect_E3_ubiquitin_ligase"/>
</dbReference>
<protein>
    <submittedName>
        <fullName evidence="1">Uncharacterized protein</fullName>
    </submittedName>
</protein>
<accession>A0ABV1AFL1</accession>
<name>A0ABV1AFL1_9TELE</name>
<organism evidence="1 2">
    <name type="scientific">Ameca splendens</name>
    <dbReference type="NCBI Taxonomy" id="208324"/>
    <lineage>
        <taxon>Eukaryota</taxon>
        <taxon>Metazoa</taxon>
        <taxon>Chordata</taxon>
        <taxon>Craniata</taxon>
        <taxon>Vertebrata</taxon>
        <taxon>Euteleostomi</taxon>
        <taxon>Actinopterygii</taxon>
        <taxon>Neopterygii</taxon>
        <taxon>Teleostei</taxon>
        <taxon>Neoteleostei</taxon>
        <taxon>Acanthomorphata</taxon>
        <taxon>Ovalentaria</taxon>
        <taxon>Atherinomorphae</taxon>
        <taxon>Cyprinodontiformes</taxon>
        <taxon>Goodeidae</taxon>
        <taxon>Ameca</taxon>
    </lineage>
</organism>
<dbReference type="Proteomes" id="UP001469553">
    <property type="component" value="Unassembled WGS sequence"/>
</dbReference>
<comment type="caution">
    <text evidence="1">The sequence shown here is derived from an EMBL/GenBank/DDBJ whole genome shotgun (WGS) entry which is preliminary data.</text>
</comment>
<dbReference type="EMBL" id="JAHRIP010091105">
    <property type="protein sequence ID" value="MEQ2316939.1"/>
    <property type="molecule type" value="Genomic_DNA"/>
</dbReference>
<dbReference type="SUPFAM" id="SSF56204">
    <property type="entry name" value="Hect, E3 ligase catalytic domain"/>
    <property type="match status" value="1"/>
</dbReference>
<reference evidence="1 2" key="1">
    <citation type="submission" date="2021-06" db="EMBL/GenBank/DDBJ databases">
        <authorList>
            <person name="Palmer J.M."/>
        </authorList>
    </citation>
    <scope>NUCLEOTIDE SEQUENCE [LARGE SCALE GENOMIC DNA]</scope>
    <source>
        <strain evidence="1 2">AS_MEX2019</strain>
        <tissue evidence="1">Muscle</tissue>
    </source>
</reference>
<gene>
    <name evidence="1" type="ORF">AMECASPLE_037636</name>
</gene>
<keyword evidence="2" id="KW-1185">Reference proteome</keyword>
<sequence length="136" mass="15134">MKDNGYYYAGQIMAMSIGHGGQSPCFLSGLLYDCLHKGPDNIKVTPEDIPDEDIKSKVMSVLQADTESQLQDAVMQAASLIGLAGHSVRITLANKQETAFDLAHWYVLQRTRAPFERYDVYTHTTVIVPWQRVTGS</sequence>